<dbReference type="AlphaFoldDB" id="A0A0F3GR32"/>
<evidence type="ECO:0000256" key="1">
    <source>
        <dbReference type="SAM" id="Phobius"/>
    </source>
</evidence>
<evidence type="ECO:0008006" key="4">
    <source>
        <dbReference type="Google" id="ProtNLM"/>
    </source>
</evidence>
<name>A0A0F3GR32_9BACT</name>
<reference evidence="2 3" key="1">
    <citation type="submission" date="2015-02" db="EMBL/GenBank/DDBJ databases">
        <title>Single-cell genomics of uncultivated deep-branching MTB reveals a conserved set of magnetosome genes.</title>
        <authorList>
            <person name="Kolinko S."/>
            <person name="Richter M."/>
            <person name="Glockner F.O."/>
            <person name="Brachmann A."/>
            <person name="Schuler D."/>
        </authorList>
    </citation>
    <scope>NUCLEOTIDE SEQUENCE [LARGE SCALE GENOMIC DNA]</scope>
    <source>
        <strain evidence="2">TM-1</strain>
    </source>
</reference>
<proteinExistence type="predicted"/>
<organism evidence="2 3">
    <name type="scientific">Candidatus Magnetobacterium bavaricum</name>
    <dbReference type="NCBI Taxonomy" id="29290"/>
    <lineage>
        <taxon>Bacteria</taxon>
        <taxon>Pseudomonadati</taxon>
        <taxon>Nitrospirota</taxon>
        <taxon>Thermodesulfovibrionia</taxon>
        <taxon>Thermodesulfovibrionales</taxon>
        <taxon>Candidatus Magnetobacteriaceae</taxon>
        <taxon>Candidatus Magnetobacterium</taxon>
    </lineage>
</organism>
<gene>
    <name evidence="2" type="ORF">MBAV_003421</name>
</gene>
<feature type="transmembrane region" description="Helical" evidence="1">
    <location>
        <begin position="18"/>
        <end position="36"/>
    </location>
</feature>
<protein>
    <recommendedName>
        <fullName evidence="4">Secreted protein</fullName>
    </recommendedName>
</protein>
<dbReference type="Proteomes" id="UP000033423">
    <property type="component" value="Unassembled WGS sequence"/>
</dbReference>
<keyword evidence="1" id="KW-1133">Transmembrane helix</keyword>
<keyword evidence="1" id="KW-0472">Membrane</keyword>
<feature type="non-terminal residue" evidence="2">
    <location>
        <position position="54"/>
    </location>
</feature>
<keyword evidence="3" id="KW-1185">Reference proteome</keyword>
<evidence type="ECO:0000313" key="3">
    <source>
        <dbReference type="Proteomes" id="UP000033423"/>
    </source>
</evidence>
<keyword evidence="1" id="KW-0812">Transmembrane</keyword>
<comment type="caution">
    <text evidence="2">The sequence shown here is derived from an EMBL/GenBank/DDBJ whole genome shotgun (WGS) entry which is preliminary data.</text>
</comment>
<evidence type="ECO:0000313" key="2">
    <source>
        <dbReference type="EMBL" id="KJU84385.1"/>
    </source>
</evidence>
<sequence>MISLADAFLLYTHSSGKYHLFIVFAVINLKALMVNITTYKDGCDSSCIVNKGDH</sequence>
<dbReference type="EMBL" id="LACI01001487">
    <property type="protein sequence ID" value="KJU84385.1"/>
    <property type="molecule type" value="Genomic_DNA"/>
</dbReference>
<accession>A0A0F3GR32</accession>